<evidence type="ECO:0000313" key="1">
    <source>
        <dbReference type="EMBL" id="MXY96130.1"/>
    </source>
</evidence>
<name>A0A6B0YYK4_9CHLR</name>
<dbReference type="EMBL" id="VXRG01000187">
    <property type="protein sequence ID" value="MXY96130.1"/>
    <property type="molecule type" value="Genomic_DNA"/>
</dbReference>
<reference evidence="1" key="1">
    <citation type="submission" date="2019-09" db="EMBL/GenBank/DDBJ databases">
        <title>Characterisation of the sponge microbiome using genome-centric metagenomics.</title>
        <authorList>
            <person name="Engelberts J.P."/>
            <person name="Robbins S.J."/>
            <person name="De Goeij J.M."/>
            <person name="Aranda M."/>
            <person name="Bell S.C."/>
            <person name="Webster N.S."/>
        </authorList>
    </citation>
    <scope>NUCLEOTIDE SEQUENCE</scope>
    <source>
        <strain evidence="1">SB0664_bin_27</strain>
    </source>
</reference>
<protein>
    <submittedName>
        <fullName evidence="1">Uncharacterized protein</fullName>
    </submittedName>
</protein>
<proteinExistence type="predicted"/>
<accession>A0A6B0YYK4</accession>
<comment type="caution">
    <text evidence="1">The sequence shown here is derived from an EMBL/GenBank/DDBJ whole genome shotgun (WGS) entry which is preliminary data.</text>
</comment>
<gene>
    <name evidence="1" type="ORF">F4Y42_22030</name>
</gene>
<sequence length="121" mass="13585">MVDVNDAVLDGKAELFFPAYLIPTLRDLRGDSWRELVDRVSVLPDTHPDSLAFVLMMINLGDCMKCHSNYYKFLRGCAFCSLQTIRTYKGTDADLLRLYSNAQEEIDRQLSGMGTLSLAAA</sequence>
<organism evidence="1">
    <name type="scientific">Caldilineaceae bacterium SB0664_bin_27</name>
    <dbReference type="NCBI Taxonomy" id="2605260"/>
    <lineage>
        <taxon>Bacteria</taxon>
        <taxon>Bacillati</taxon>
        <taxon>Chloroflexota</taxon>
        <taxon>Caldilineae</taxon>
        <taxon>Caldilineales</taxon>
        <taxon>Caldilineaceae</taxon>
    </lineage>
</organism>
<dbReference type="AlphaFoldDB" id="A0A6B0YYK4"/>